<protein>
    <submittedName>
        <fullName evidence="1">Uncharacterized protein</fullName>
    </submittedName>
</protein>
<evidence type="ECO:0000313" key="1">
    <source>
        <dbReference type="EMBL" id="VAW67671.1"/>
    </source>
</evidence>
<sequence length="436" mass="46295">MPITQLNLSRSIRSILTSAGRLSLILPLLAGGLAQAGVAERDQARRIHDRLTGVPPTDAVLGSMETLIVDGGGSTASLQAAADLAMDNPAFYNVTLKNYIAPWTNEAQSVFVPLNDYTATALGIIREDIDFRQILSGDIIFTYGGSDNSVPGYSNTNNNHYAALESLGPVAGNLADDTILVQNPQSSITGLPSGATAGVMTTRAAAEAFFTDGTNRSMFRFTLMNHLCTDLEPLKDVARVPDRVRQDVSRSPGGDSRIFMFSCVGCHAGMDGLGGAFSKYNFNTATGQLDYARTDAQALSDTSLNGYVAGGLSMKYLNNADNFKPGYIATDESWVNYWRNGQNKLLGWSATAADASITIDGRGHATGTGAKSMGTELANSQAFASCQVKKAFKAVCLRNSDDYATDRSAVDGITTAFMSGYNMKTVFASVAAYCSQ</sequence>
<name>A0A3B0XJB3_9ZZZZ</name>
<proteinExistence type="predicted"/>
<organism evidence="1">
    <name type="scientific">hydrothermal vent metagenome</name>
    <dbReference type="NCBI Taxonomy" id="652676"/>
    <lineage>
        <taxon>unclassified sequences</taxon>
        <taxon>metagenomes</taxon>
        <taxon>ecological metagenomes</taxon>
    </lineage>
</organism>
<dbReference type="EMBL" id="UOFJ01000287">
    <property type="protein sequence ID" value="VAW67671.1"/>
    <property type="molecule type" value="Genomic_DNA"/>
</dbReference>
<gene>
    <name evidence="1" type="ORF">MNBD_GAMMA10-1834</name>
</gene>
<dbReference type="AlphaFoldDB" id="A0A3B0XJB3"/>
<accession>A0A3B0XJB3</accession>
<reference evidence="1" key="1">
    <citation type="submission" date="2018-06" db="EMBL/GenBank/DDBJ databases">
        <authorList>
            <person name="Zhirakovskaya E."/>
        </authorList>
    </citation>
    <scope>NUCLEOTIDE SEQUENCE</scope>
</reference>